<dbReference type="PROSITE" id="PS51257">
    <property type="entry name" value="PROKAR_LIPOPROTEIN"/>
    <property type="match status" value="1"/>
</dbReference>
<comment type="caution">
    <text evidence="1">The sequence shown here is derived from an EMBL/GenBank/DDBJ whole genome shotgun (WGS) entry which is preliminary data.</text>
</comment>
<dbReference type="AlphaFoldDB" id="A0A0G0S614"/>
<organism evidence="1 2">
    <name type="scientific">Candidatus Woesebacteria bacterium GW2011_GWA1_39_8</name>
    <dbReference type="NCBI Taxonomy" id="1618552"/>
    <lineage>
        <taxon>Bacteria</taxon>
        <taxon>Candidatus Woeseibacteriota</taxon>
    </lineage>
</organism>
<evidence type="ECO:0000313" key="1">
    <source>
        <dbReference type="EMBL" id="KKR30160.1"/>
    </source>
</evidence>
<proteinExistence type="predicted"/>
<sequence length="87" mass="9565">MSIEDKTKHSSAQIFWNSVLQPGGVSCDELQQALRVSAETPAKHQVAVVIRGERSVVQEELDGMAEQGVLVQENGRYKIAPPGTNRY</sequence>
<gene>
    <name evidence="1" type="ORF">UT61_C0012G0030</name>
</gene>
<dbReference type="EMBL" id="LBXL01000012">
    <property type="protein sequence ID" value="KKR30160.1"/>
    <property type="molecule type" value="Genomic_DNA"/>
</dbReference>
<accession>A0A0G0S614</accession>
<name>A0A0G0S614_9BACT</name>
<reference evidence="1 2" key="1">
    <citation type="journal article" date="2015" name="Nature">
        <title>rRNA introns, odd ribosomes, and small enigmatic genomes across a large radiation of phyla.</title>
        <authorList>
            <person name="Brown C.T."/>
            <person name="Hug L.A."/>
            <person name="Thomas B.C."/>
            <person name="Sharon I."/>
            <person name="Castelle C.J."/>
            <person name="Singh A."/>
            <person name="Wilkins M.J."/>
            <person name="Williams K.H."/>
            <person name="Banfield J.F."/>
        </authorList>
    </citation>
    <scope>NUCLEOTIDE SEQUENCE [LARGE SCALE GENOMIC DNA]</scope>
</reference>
<protein>
    <submittedName>
        <fullName evidence="1">Uncharacterized protein</fullName>
    </submittedName>
</protein>
<evidence type="ECO:0000313" key="2">
    <source>
        <dbReference type="Proteomes" id="UP000034793"/>
    </source>
</evidence>
<dbReference type="Proteomes" id="UP000034793">
    <property type="component" value="Unassembled WGS sequence"/>
</dbReference>